<evidence type="ECO:0000313" key="7">
    <source>
        <dbReference type="Proteomes" id="UP000305948"/>
    </source>
</evidence>
<dbReference type="InterPro" id="IPR051607">
    <property type="entry name" value="Metallo-dep_hydrolases"/>
</dbReference>
<dbReference type="OrthoDB" id="194468at2759"/>
<comment type="cofactor">
    <cofactor evidence="1">
        <name>Zn(2+)</name>
        <dbReference type="ChEBI" id="CHEBI:29105"/>
    </cofactor>
</comment>
<dbReference type="AlphaFoldDB" id="A0A5C3MPC2"/>
<keyword evidence="2" id="KW-0479">Metal-binding</keyword>
<dbReference type="PANTHER" id="PTHR11271:SF37">
    <property type="entry name" value="FAMILY PROTEIN, PUTATIVE (AFU_ORTHOLOGUE AFUA_4G00460)-RELATED"/>
    <property type="match status" value="1"/>
</dbReference>
<accession>A0A5C3MPC2</accession>
<evidence type="ECO:0000313" key="6">
    <source>
        <dbReference type="EMBL" id="TFK45878.1"/>
    </source>
</evidence>
<keyword evidence="4" id="KW-0862">Zinc</keyword>
<dbReference type="EMBL" id="ML213536">
    <property type="protein sequence ID" value="TFK45878.1"/>
    <property type="molecule type" value="Genomic_DNA"/>
</dbReference>
<dbReference type="SUPFAM" id="SSF51338">
    <property type="entry name" value="Composite domain of metallo-dependent hydrolases"/>
    <property type="match status" value="1"/>
</dbReference>
<dbReference type="InterPro" id="IPR032466">
    <property type="entry name" value="Metal_Hydrolase"/>
</dbReference>
<dbReference type="STRING" id="5364.A0A5C3MPC2"/>
<dbReference type="Gene3D" id="2.30.40.10">
    <property type="entry name" value="Urease, subunit C, domain 1"/>
    <property type="match status" value="1"/>
</dbReference>
<evidence type="ECO:0000256" key="2">
    <source>
        <dbReference type="ARBA" id="ARBA00022723"/>
    </source>
</evidence>
<feature type="domain" description="Amidohydrolase-related" evidence="5">
    <location>
        <begin position="165"/>
        <end position="287"/>
    </location>
</feature>
<dbReference type="Gene3D" id="3.20.20.140">
    <property type="entry name" value="Metal-dependent hydrolases"/>
    <property type="match status" value="1"/>
</dbReference>
<dbReference type="InterPro" id="IPR011059">
    <property type="entry name" value="Metal-dep_hydrolase_composite"/>
</dbReference>
<dbReference type="InterPro" id="IPR006680">
    <property type="entry name" value="Amidohydro-rel"/>
</dbReference>
<evidence type="ECO:0000256" key="4">
    <source>
        <dbReference type="ARBA" id="ARBA00022833"/>
    </source>
</evidence>
<dbReference type="SUPFAM" id="SSF51556">
    <property type="entry name" value="Metallo-dependent hydrolases"/>
    <property type="match status" value="1"/>
</dbReference>
<dbReference type="Pfam" id="PF01979">
    <property type="entry name" value="Amidohydro_1"/>
    <property type="match status" value="1"/>
</dbReference>
<organism evidence="6 7">
    <name type="scientific">Heliocybe sulcata</name>
    <dbReference type="NCBI Taxonomy" id="5364"/>
    <lineage>
        <taxon>Eukaryota</taxon>
        <taxon>Fungi</taxon>
        <taxon>Dikarya</taxon>
        <taxon>Basidiomycota</taxon>
        <taxon>Agaricomycotina</taxon>
        <taxon>Agaricomycetes</taxon>
        <taxon>Gloeophyllales</taxon>
        <taxon>Gloeophyllaceae</taxon>
        <taxon>Heliocybe</taxon>
    </lineage>
</organism>
<dbReference type="PANTHER" id="PTHR11271">
    <property type="entry name" value="GUANINE DEAMINASE"/>
    <property type="match status" value="1"/>
</dbReference>
<evidence type="ECO:0000256" key="1">
    <source>
        <dbReference type="ARBA" id="ARBA00001947"/>
    </source>
</evidence>
<evidence type="ECO:0000256" key="3">
    <source>
        <dbReference type="ARBA" id="ARBA00022801"/>
    </source>
</evidence>
<gene>
    <name evidence="6" type="ORF">OE88DRAFT_1649032</name>
</gene>
<name>A0A5C3MPC2_9AGAM</name>
<dbReference type="GO" id="GO:0005829">
    <property type="term" value="C:cytosol"/>
    <property type="evidence" value="ECO:0007669"/>
    <property type="project" value="TreeGrafter"/>
</dbReference>
<evidence type="ECO:0000259" key="5">
    <source>
        <dbReference type="Pfam" id="PF01979"/>
    </source>
</evidence>
<dbReference type="GO" id="GO:0046872">
    <property type="term" value="F:metal ion binding"/>
    <property type="evidence" value="ECO:0007669"/>
    <property type="project" value="UniProtKB-KW"/>
</dbReference>
<keyword evidence="3" id="KW-0378">Hydrolase</keyword>
<dbReference type="Proteomes" id="UP000305948">
    <property type="component" value="Unassembled WGS sequence"/>
</dbReference>
<sequence length="428" mass="47333">MSTRDKSQAVFKVESTDYSASDSWTTTLVDHFSLAHIEKAIQVSVESGVRTMFCLSRIPVNPSLFPFEFSDREARDTQMQMFRVLAAKDSGRLSPDGRVTLGFAHGLQGYYGEAEDDRILSEVRRPGITPVMAHNSGGPTGMGGTYKETELGMSRGNPVVYEGMRWGVKAGLGTDNVAASSEMFTAVHLVLQSERGRIHETLHAQGKVLLHNDLPAASVFRLATLGGAGAAYVAFEVGSLKVGKLADVILYDPDSADVAGCSDPFRGIAIHATGADVTMIIIHGETVKKDGKLLRKEWREVREQLQHHRRMLEQSISALKTWTAGRYSLWCKIMIMSGVTSLKLSRARKYYSSKYIYQGKGSAVPLELTRMARDLYQHFGIKNNLYVQHLYRTLLAHYMVQILTSLDIESISAAEPSDNERDSNLAGY</sequence>
<protein>
    <recommendedName>
        <fullName evidence="5">Amidohydrolase-related domain-containing protein</fullName>
    </recommendedName>
</protein>
<proteinExistence type="predicted"/>
<reference evidence="6 7" key="1">
    <citation type="journal article" date="2019" name="Nat. Ecol. Evol.">
        <title>Megaphylogeny resolves global patterns of mushroom evolution.</title>
        <authorList>
            <person name="Varga T."/>
            <person name="Krizsan K."/>
            <person name="Foldi C."/>
            <person name="Dima B."/>
            <person name="Sanchez-Garcia M."/>
            <person name="Sanchez-Ramirez S."/>
            <person name="Szollosi G.J."/>
            <person name="Szarkandi J.G."/>
            <person name="Papp V."/>
            <person name="Albert L."/>
            <person name="Andreopoulos W."/>
            <person name="Angelini C."/>
            <person name="Antonin V."/>
            <person name="Barry K.W."/>
            <person name="Bougher N.L."/>
            <person name="Buchanan P."/>
            <person name="Buyck B."/>
            <person name="Bense V."/>
            <person name="Catcheside P."/>
            <person name="Chovatia M."/>
            <person name="Cooper J."/>
            <person name="Damon W."/>
            <person name="Desjardin D."/>
            <person name="Finy P."/>
            <person name="Geml J."/>
            <person name="Haridas S."/>
            <person name="Hughes K."/>
            <person name="Justo A."/>
            <person name="Karasinski D."/>
            <person name="Kautmanova I."/>
            <person name="Kiss B."/>
            <person name="Kocsube S."/>
            <person name="Kotiranta H."/>
            <person name="LaButti K.M."/>
            <person name="Lechner B.E."/>
            <person name="Liimatainen K."/>
            <person name="Lipzen A."/>
            <person name="Lukacs Z."/>
            <person name="Mihaltcheva S."/>
            <person name="Morgado L.N."/>
            <person name="Niskanen T."/>
            <person name="Noordeloos M.E."/>
            <person name="Ohm R.A."/>
            <person name="Ortiz-Santana B."/>
            <person name="Ovrebo C."/>
            <person name="Racz N."/>
            <person name="Riley R."/>
            <person name="Savchenko A."/>
            <person name="Shiryaev A."/>
            <person name="Soop K."/>
            <person name="Spirin V."/>
            <person name="Szebenyi C."/>
            <person name="Tomsovsky M."/>
            <person name="Tulloss R.E."/>
            <person name="Uehling J."/>
            <person name="Grigoriev I.V."/>
            <person name="Vagvolgyi C."/>
            <person name="Papp T."/>
            <person name="Martin F.M."/>
            <person name="Miettinen O."/>
            <person name="Hibbett D.S."/>
            <person name="Nagy L.G."/>
        </authorList>
    </citation>
    <scope>NUCLEOTIDE SEQUENCE [LARGE SCALE GENOMIC DNA]</scope>
    <source>
        <strain evidence="6 7">OMC1185</strain>
    </source>
</reference>
<keyword evidence="7" id="KW-1185">Reference proteome</keyword>
<dbReference type="GO" id="GO:0019239">
    <property type="term" value="F:deaminase activity"/>
    <property type="evidence" value="ECO:0007669"/>
    <property type="project" value="TreeGrafter"/>
</dbReference>